<dbReference type="Proteomes" id="UP000274131">
    <property type="component" value="Unassembled WGS sequence"/>
</dbReference>
<dbReference type="STRING" id="51028.A0A0N4V8L1"/>
<accession>A0A0N4V8L1</accession>
<gene>
    <name evidence="2" type="ORF">EVEC_LOCUS6270</name>
</gene>
<protein>
    <submittedName>
        <fullName evidence="4">HAP1 N-terminal domain-containing protein</fullName>
    </submittedName>
</protein>
<evidence type="ECO:0000256" key="1">
    <source>
        <dbReference type="SAM" id="Coils"/>
    </source>
</evidence>
<evidence type="ECO:0000313" key="3">
    <source>
        <dbReference type="Proteomes" id="UP000274131"/>
    </source>
</evidence>
<sequence>MKSNKDDVESGTLYNTLNAATFRNLHIEIDKLRKTSQTKIAQLNEELEEEWINLKRQETKIVEAEREIETLTADNEELKTLLFSERRRNKELSKGLAESKKKQQKLSEEKDEIKCSMENARDENKRLREEIIEKNFLISKQGLSIESDTLEIKDLREELGLITERTRCLSDQVEDLQFENAQIAELYDEMLSSAESVEVFPGSINNALRKDSVFEGEDADNFEMSPSVKEKASGAFSEAACKTARERNVGPTIDHASNVIEIARLRGQLEHARLKLQFQERNHEELLIRVNSAENEVAKCRKEIESKEAERIDMYEEWKKLLSMVEEKDSKIKHLDEVTERLVEENSKFQEETKNLLEQKGHLEIKLKEMERKVKRLNSEHDHSERDHLRELHDLKLQNSVLQQQLNLRKLSGFETPLEQSGRLLSSRWSGSEQSSLSSKRVLPEFAVPPLWGCRETDVIFDIRSYSVIPISSVERDEESHGDQTLLANDSQNKDVETLEKCHHKYFEGPHESHSTWLKKEGRRVCPRRRVKSSSYMQVGSVSSCGGEYDSWLAHQHYTSFGSLYASFGAWSLGSSSIFFLSGLKRADLSRQKFLLACTLRDFQRATCLVLSDQFHGGPVGTHSFDYLE</sequence>
<evidence type="ECO:0000313" key="4">
    <source>
        <dbReference type="WBParaSite" id="EVEC_0000672201-mRNA-1"/>
    </source>
</evidence>
<reference evidence="2 3" key="2">
    <citation type="submission" date="2018-10" db="EMBL/GenBank/DDBJ databases">
        <authorList>
            <consortium name="Pathogen Informatics"/>
        </authorList>
    </citation>
    <scope>NUCLEOTIDE SEQUENCE [LARGE SCALE GENOMIC DNA]</scope>
</reference>
<feature type="coiled-coil region" evidence="1">
    <location>
        <begin position="262"/>
        <end position="387"/>
    </location>
</feature>
<feature type="coiled-coil region" evidence="1">
    <location>
        <begin position="40"/>
        <end position="137"/>
    </location>
</feature>
<name>A0A0N4V8L1_ENTVE</name>
<evidence type="ECO:0000313" key="2">
    <source>
        <dbReference type="EMBL" id="VDD91519.1"/>
    </source>
</evidence>
<dbReference type="OrthoDB" id="5857916at2759"/>
<proteinExistence type="predicted"/>
<dbReference type="EMBL" id="UXUI01008450">
    <property type="protein sequence ID" value="VDD91519.1"/>
    <property type="molecule type" value="Genomic_DNA"/>
</dbReference>
<organism evidence="4">
    <name type="scientific">Enterobius vermicularis</name>
    <name type="common">Human pinworm</name>
    <dbReference type="NCBI Taxonomy" id="51028"/>
    <lineage>
        <taxon>Eukaryota</taxon>
        <taxon>Metazoa</taxon>
        <taxon>Ecdysozoa</taxon>
        <taxon>Nematoda</taxon>
        <taxon>Chromadorea</taxon>
        <taxon>Rhabditida</taxon>
        <taxon>Spirurina</taxon>
        <taxon>Oxyuridomorpha</taxon>
        <taxon>Oxyuroidea</taxon>
        <taxon>Oxyuridae</taxon>
        <taxon>Enterobius</taxon>
    </lineage>
</organism>
<reference evidence="4" key="1">
    <citation type="submission" date="2017-02" db="UniProtKB">
        <authorList>
            <consortium name="WormBaseParasite"/>
        </authorList>
    </citation>
    <scope>IDENTIFICATION</scope>
</reference>
<dbReference type="AlphaFoldDB" id="A0A0N4V8L1"/>
<keyword evidence="3" id="KW-1185">Reference proteome</keyword>
<dbReference type="WBParaSite" id="EVEC_0000672201-mRNA-1">
    <property type="protein sequence ID" value="EVEC_0000672201-mRNA-1"/>
    <property type="gene ID" value="EVEC_0000672201"/>
</dbReference>
<keyword evidence="1" id="KW-0175">Coiled coil</keyword>